<evidence type="ECO:0000256" key="1">
    <source>
        <dbReference type="SAM" id="MobiDB-lite"/>
    </source>
</evidence>
<accession>A0A1H3K9A7</accession>
<sequence length="97" mass="10445">MGQQGRPPVARKADEGRELPLAARPLREPHPARLAPDHPSRAEIVAAHDRALAAGQSGYPDPQTGLFVLTAAFLARRGTCCGRGCRHCPYVDDPWPA</sequence>
<reference evidence="3" key="1">
    <citation type="submission" date="2016-10" db="EMBL/GenBank/DDBJ databases">
        <authorList>
            <person name="Varghese N."/>
            <person name="Submissions S."/>
        </authorList>
    </citation>
    <scope>NUCLEOTIDE SEQUENCE [LARGE SCALE GENOMIC DNA]</scope>
    <source>
        <strain evidence="3">DSM 45245</strain>
    </source>
</reference>
<protein>
    <submittedName>
        <fullName evidence="2">Uncharacterized protein</fullName>
    </submittedName>
</protein>
<proteinExistence type="predicted"/>
<keyword evidence="3" id="KW-1185">Reference proteome</keyword>
<evidence type="ECO:0000313" key="3">
    <source>
        <dbReference type="Proteomes" id="UP000242415"/>
    </source>
</evidence>
<dbReference type="EMBL" id="FNPH01000002">
    <property type="protein sequence ID" value="SDY48124.1"/>
    <property type="molecule type" value="Genomic_DNA"/>
</dbReference>
<dbReference type="PANTHER" id="PTHR21037:SF2">
    <property type="entry name" value="SIMILAR TO NOVEL PROTEIN"/>
    <property type="match status" value="1"/>
</dbReference>
<feature type="region of interest" description="Disordered" evidence="1">
    <location>
        <begin position="1"/>
        <end position="37"/>
    </location>
</feature>
<dbReference type="OrthoDB" id="5244683at2"/>
<organism evidence="2 3">
    <name type="scientific">Micromonospora pattaloongensis</name>
    <dbReference type="NCBI Taxonomy" id="405436"/>
    <lineage>
        <taxon>Bacteria</taxon>
        <taxon>Bacillati</taxon>
        <taxon>Actinomycetota</taxon>
        <taxon>Actinomycetes</taxon>
        <taxon>Micromonosporales</taxon>
        <taxon>Micromonosporaceae</taxon>
        <taxon>Micromonospora</taxon>
    </lineage>
</organism>
<dbReference type="RefSeq" id="WP_091553638.1">
    <property type="nucleotide sequence ID" value="NZ_FNPH01000002.1"/>
</dbReference>
<evidence type="ECO:0000313" key="2">
    <source>
        <dbReference type="EMBL" id="SDY48124.1"/>
    </source>
</evidence>
<name>A0A1H3K9A7_9ACTN</name>
<dbReference type="Proteomes" id="UP000242415">
    <property type="component" value="Unassembled WGS sequence"/>
</dbReference>
<dbReference type="STRING" id="405436.SAMN05444365_102394"/>
<dbReference type="InterPro" id="IPR040807">
    <property type="entry name" value="DUF5522"/>
</dbReference>
<dbReference type="PANTHER" id="PTHR21037">
    <property type="entry name" value="39S RIBOSOMAL PROTEIN L14, MITOCHONDRIAL"/>
    <property type="match status" value="1"/>
</dbReference>
<dbReference type="Pfam" id="PF17653">
    <property type="entry name" value="DUF5522"/>
    <property type="match status" value="1"/>
</dbReference>
<gene>
    <name evidence="2" type="ORF">SAMN05444365_102394</name>
</gene>
<feature type="compositionally biased region" description="Basic and acidic residues" evidence="1">
    <location>
        <begin position="25"/>
        <end position="37"/>
    </location>
</feature>
<dbReference type="AlphaFoldDB" id="A0A1H3K9A7"/>